<proteinExistence type="predicted"/>
<organism evidence="3 4">
    <name type="scientific">Photobacterium damselae subsp. damselae</name>
    <name type="common">Listonella damsela</name>
    <dbReference type="NCBI Taxonomy" id="85581"/>
    <lineage>
        <taxon>Bacteria</taxon>
        <taxon>Pseudomonadati</taxon>
        <taxon>Pseudomonadota</taxon>
        <taxon>Gammaproteobacteria</taxon>
        <taxon>Vibrionales</taxon>
        <taxon>Vibrionaceae</taxon>
        <taxon>Photobacterium</taxon>
    </lineage>
</organism>
<comment type="caution">
    <text evidence="3">The sequence shown here is derived from an EMBL/GenBank/DDBJ whole genome shotgun (WGS) entry which is preliminary data.</text>
</comment>
<dbReference type="InterPro" id="IPR041166">
    <property type="entry name" value="Rubredoxin_2"/>
</dbReference>
<sequence>HLVGEQLIMKPHYCCRQCDFAAHSLYWQCPSCKSWGSVKPIRGLDGE</sequence>
<evidence type="ECO:0000259" key="2">
    <source>
        <dbReference type="Pfam" id="PF18073"/>
    </source>
</evidence>
<keyword evidence="1" id="KW-0479">Metal-binding</keyword>
<protein>
    <submittedName>
        <fullName evidence="3">Lipopolysaccharide assembly protein LapB</fullName>
    </submittedName>
</protein>
<dbReference type="Pfam" id="PF18073">
    <property type="entry name" value="Zn_ribbon_LapB"/>
    <property type="match status" value="1"/>
</dbReference>
<evidence type="ECO:0000313" key="4">
    <source>
        <dbReference type="Proteomes" id="UP000533429"/>
    </source>
</evidence>
<feature type="non-terminal residue" evidence="3">
    <location>
        <position position="1"/>
    </location>
</feature>
<reference evidence="3 4" key="1">
    <citation type="submission" date="2020-06" db="EMBL/GenBank/DDBJ databases">
        <title>Photobacterium damselae subsp. damselae comparative genomics.</title>
        <authorList>
            <person name="Osorio C.R."/>
        </authorList>
    </citation>
    <scope>NUCLEOTIDE SEQUENCE [LARGE SCALE GENOMIC DNA]</scope>
    <source>
        <strain evidence="3 4">TW250/03</strain>
    </source>
</reference>
<gene>
    <name evidence="3" type="ORF">HWA77_02285</name>
</gene>
<accession>A0A850QK65</accession>
<dbReference type="AlphaFoldDB" id="A0A850QK65"/>
<evidence type="ECO:0000313" key="3">
    <source>
        <dbReference type="EMBL" id="NVO99035.1"/>
    </source>
</evidence>
<dbReference type="Proteomes" id="UP000533429">
    <property type="component" value="Unassembled WGS sequence"/>
</dbReference>
<dbReference type="GO" id="GO:0046872">
    <property type="term" value="F:metal ion binding"/>
    <property type="evidence" value="ECO:0007669"/>
    <property type="project" value="UniProtKB-KW"/>
</dbReference>
<evidence type="ECO:0000256" key="1">
    <source>
        <dbReference type="ARBA" id="ARBA00022723"/>
    </source>
</evidence>
<dbReference type="EMBL" id="JABXOR010000145">
    <property type="protein sequence ID" value="NVO99035.1"/>
    <property type="molecule type" value="Genomic_DNA"/>
</dbReference>
<feature type="domain" description="LapB rubredoxin metal binding" evidence="2">
    <location>
        <begin position="13"/>
        <end position="40"/>
    </location>
</feature>
<name>A0A850QK65_PHODD</name>